<dbReference type="PANTHER" id="PTHR40045:SF1">
    <property type="entry name" value="YQCI_YCGG FAMILY PROTEIN"/>
    <property type="match status" value="1"/>
</dbReference>
<name>A0A6G8PUY0_9ACTN</name>
<organism evidence="2 3">
    <name type="scientific">Rubrobacter marinus</name>
    <dbReference type="NCBI Taxonomy" id="2653852"/>
    <lineage>
        <taxon>Bacteria</taxon>
        <taxon>Bacillati</taxon>
        <taxon>Actinomycetota</taxon>
        <taxon>Rubrobacteria</taxon>
        <taxon>Rubrobacterales</taxon>
        <taxon>Rubrobacteraceae</taxon>
        <taxon>Rubrobacter</taxon>
    </lineage>
</organism>
<dbReference type="Pfam" id="PF08892">
    <property type="entry name" value="YqcI_YcgG"/>
    <property type="match status" value="1"/>
</dbReference>
<reference evidence="2 3" key="1">
    <citation type="submission" date="2019-10" db="EMBL/GenBank/DDBJ databases">
        <title>Rubrobacter sp nov SCSIO 52915 isolated from a deep-sea sediment in the South China Sea.</title>
        <authorList>
            <person name="Chen R.W."/>
        </authorList>
    </citation>
    <scope>NUCLEOTIDE SEQUENCE [LARGE SCALE GENOMIC DNA]</scope>
    <source>
        <strain evidence="2 3">SCSIO 52915</strain>
    </source>
</reference>
<sequence>MATASERNGIREGDARRPNPFDGAPARANSSYAAFADGRLVRVPSRARAAPLEEFVHDSLRALVLNPKFSCVGAKSAIRRGGYRFGLYGSLGSPGTTAGLARDLFEFVEDQPSLEGEFTTFVASFAGPITADEGQFERLLWAQLQRLHEGDRAHHPWDPAVSPDPENSNFAFSFAGRAFFVVGLHPGASRFARRFAWPTLVFNAHEQFEKLREEGRFGRIREVIRAREITLQGDLNPNLGDFGEFPEARQYSGRPAEEDWRCPFHPEAPADGEEA</sequence>
<evidence type="ECO:0008006" key="4">
    <source>
        <dbReference type="Google" id="ProtNLM"/>
    </source>
</evidence>
<dbReference type="AlphaFoldDB" id="A0A6G8PUY0"/>
<evidence type="ECO:0000313" key="2">
    <source>
        <dbReference type="EMBL" id="QIN77915.1"/>
    </source>
</evidence>
<feature type="compositionally biased region" description="Basic and acidic residues" evidence="1">
    <location>
        <begin position="8"/>
        <end position="19"/>
    </location>
</feature>
<dbReference type="InterPro" id="IPR014988">
    <property type="entry name" value="Uncharacterised_YqcI/YcgG"/>
</dbReference>
<evidence type="ECO:0000313" key="3">
    <source>
        <dbReference type="Proteomes" id="UP000502706"/>
    </source>
</evidence>
<dbReference type="RefSeq" id="WP_166395594.1">
    <property type="nucleotide sequence ID" value="NZ_CP045121.1"/>
</dbReference>
<proteinExistence type="predicted"/>
<dbReference type="NCBIfam" id="NF041366">
    <property type="entry name" value="GntA_guanitoxin"/>
    <property type="match status" value="1"/>
</dbReference>
<accession>A0A6G8PUY0</accession>
<gene>
    <name evidence="2" type="ORF">GBA65_04595</name>
</gene>
<dbReference type="KEGG" id="rmar:GBA65_04595"/>
<dbReference type="EMBL" id="CP045121">
    <property type="protein sequence ID" value="QIN77915.1"/>
    <property type="molecule type" value="Genomic_DNA"/>
</dbReference>
<protein>
    <recommendedName>
        <fullName evidence="4">YqcI/YcgG family protein</fullName>
    </recommendedName>
</protein>
<dbReference type="Proteomes" id="UP000502706">
    <property type="component" value="Chromosome"/>
</dbReference>
<feature type="region of interest" description="Disordered" evidence="1">
    <location>
        <begin position="253"/>
        <end position="275"/>
    </location>
</feature>
<dbReference type="PANTHER" id="PTHR40045">
    <property type="entry name" value="YCGG FAMILY PROTEIN"/>
    <property type="match status" value="1"/>
</dbReference>
<feature type="region of interest" description="Disordered" evidence="1">
    <location>
        <begin position="1"/>
        <end position="23"/>
    </location>
</feature>
<feature type="compositionally biased region" description="Basic and acidic residues" evidence="1">
    <location>
        <begin position="255"/>
        <end position="264"/>
    </location>
</feature>
<keyword evidence="3" id="KW-1185">Reference proteome</keyword>
<evidence type="ECO:0000256" key="1">
    <source>
        <dbReference type="SAM" id="MobiDB-lite"/>
    </source>
</evidence>